<dbReference type="EMBL" id="JBHLUE010000032">
    <property type="protein sequence ID" value="MFC0568185.1"/>
    <property type="molecule type" value="Genomic_DNA"/>
</dbReference>
<evidence type="ECO:0000313" key="2">
    <source>
        <dbReference type="EMBL" id="MFC0568185.1"/>
    </source>
</evidence>
<keyword evidence="1" id="KW-0472">Membrane</keyword>
<keyword evidence="1" id="KW-1133">Transmembrane helix</keyword>
<sequence length="83" mass="8551">MALGIAGTIAWLICFGLLGRSLAGYVWWTATGGGAAWIVAVLLTRHGNRGAAAGIAMATALGWSVAAVAVAARWLQSGDWPLW</sequence>
<keyword evidence="3" id="KW-1185">Reference proteome</keyword>
<protein>
    <submittedName>
        <fullName evidence="2">Uncharacterized protein</fullName>
    </submittedName>
</protein>
<proteinExistence type="predicted"/>
<accession>A0ABV6P5A1</accession>
<evidence type="ECO:0000313" key="3">
    <source>
        <dbReference type="Proteomes" id="UP001589894"/>
    </source>
</evidence>
<dbReference type="Proteomes" id="UP001589894">
    <property type="component" value="Unassembled WGS sequence"/>
</dbReference>
<feature type="transmembrane region" description="Helical" evidence="1">
    <location>
        <begin position="51"/>
        <end position="75"/>
    </location>
</feature>
<gene>
    <name evidence="2" type="ORF">ACFFHU_29095</name>
</gene>
<comment type="caution">
    <text evidence="2">The sequence shown here is derived from an EMBL/GenBank/DDBJ whole genome shotgun (WGS) entry which is preliminary data.</text>
</comment>
<feature type="transmembrane region" description="Helical" evidence="1">
    <location>
        <begin position="26"/>
        <end position="44"/>
    </location>
</feature>
<reference evidence="2 3" key="1">
    <citation type="submission" date="2024-09" db="EMBL/GenBank/DDBJ databases">
        <authorList>
            <person name="Sun Q."/>
            <person name="Mori K."/>
        </authorList>
    </citation>
    <scope>NUCLEOTIDE SEQUENCE [LARGE SCALE GENOMIC DNA]</scope>
    <source>
        <strain evidence="2 3">TBRC 2205</strain>
    </source>
</reference>
<organism evidence="2 3">
    <name type="scientific">Plantactinospora siamensis</name>
    <dbReference type="NCBI Taxonomy" id="555372"/>
    <lineage>
        <taxon>Bacteria</taxon>
        <taxon>Bacillati</taxon>
        <taxon>Actinomycetota</taxon>
        <taxon>Actinomycetes</taxon>
        <taxon>Micromonosporales</taxon>
        <taxon>Micromonosporaceae</taxon>
        <taxon>Plantactinospora</taxon>
    </lineage>
</organism>
<name>A0ABV6P5A1_9ACTN</name>
<keyword evidence="1" id="KW-0812">Transmembrane</keyword>
<dbReference type="RefSeq" id="WP_377343636.1">
    <property type="nucleotide sequence ID" value="NZ_JBHLUE010000032.1"/>
</dbReference>
<evidence type="ECO:0000256" key="1">
    <source>
        <dbReference type="SAM" id="Phobius"/>
    </source>
</evidence>